<dbReference type="SUPFAM" id="SSF51261">
    <property type="entry name" value="Duplicated hybrid motif"/>
    <property type="match status" value="1"/>
</dbReference>
<dbReference type="PANTHER" id="PTHR21666">
    <property type="entry name" value="PEPTIDASE-RELATED"/>
    <property type="match status" value="1"/>
</dbReference>
<dbReference type="InterPro" id="IPR018392">
    <property type="entry name" value="LysM"/>
</dbReference>
<keyword evidence="3" id="KW-0472">Membrane</keyword>
<dbReference type="GO" id="GO:0004222">
    <property type="term" value="F:metalloendopeptidase activity"/>
    <property type="evidence" value="ECO:0007669"/>
    <property type="project" value="TreeGrafter"/>
</dbReference>
<dbReference type="Gene3D" id="2.20.230.10">
    <property type="entry name" value="Resuscitation-promoting factor rpfb"/>
    <property type="match status" value="1"/>
</dbReference>
<dbReference type="CDD" id="cd00118">
    <property type="entry name" value="LysM"/>
    <property type="match status" value="1"/>
</dbReference>
<dbReference type="Pfam" id="PF01551">
    <property type="entry name" value="Peptidase_M23"/>
    <property type="match status" value="1"/>
</dbReference>
<dbReference type="CDD" id="cd12797">
    <property type="entry name" value="M23_peptidase"/>
    <property type="match status" value="1"/>
</dbReference>
<evidence type="ECO:0000256" key="3">
    <source>
        <dbReference type="SAM" id="Phobius"/>
    </source>
</evidence>
<evidence type="ECO:0000259" key="4">
    <source>
        <dbReference type="PROSITE" id="PS51109"/>
    </source>
</evidence>
<keyword evidence="3" id="KW-1133">Transmembrane helix</keyword>
<proteinExistence type="predicted"/>
<dbReference type="InterPro" id="IPR050570">
    <property type="entry name" value="Cell_wall_metabolism_enzyme"/>
</dbReference>
<keyword evidence="7" id="KW-1185">Reference proteome</keyword>
<feature type="domain" description="LysM" evidence="5">
    <location>
        <begin position="267"/>
        <end position="312"/>
    </location>
</feature>
<dbReference type="PROSITE" id="PS51782">
    <property type="entry name" value="LYSM"/>
    <property type="match status" value="1"/>
</dbReference>
<evidence type="ECO:0000259" key="5">
    <source>
        <dbReference type="PROSITE" id="PS51782"/>
    </source>
</evidence>
<comment type="caution">
    <text evidence="6">The sequence shown here is derived from an EMBL/GenBank/DDBJ whole genome shotgun (WGS) entry which is preliminary data.</text>
</comment>
<dbReference type="SUPFAM" id="SSF54106">
    <property type="entry name" value="LysM domain"/>
    <property type="match status" value="1"/>
</dbReference>
<dbReference type="InterPro" id="IPR011098">
    <property type="entry name" value="G5_dom"/>
</dbReference>
<dbReference type="EMBL" id="RHIB01000002">
    <property type="protein sequence ID" value="RNA67997.1"/>
    <property type="molecule type" value="Genomic_DNA"/>
</dbReference>
<organism evidence="6 7">
    <name type="scientific">Alteribacter keqinensis</name>
    <dbReference type="NCBI Taxonomy" id="2483800"/>
    <lineage>
        <taxon>Bacteria</taxon>
        <taxon>Bacillati</taxon>
        <taxon>Bacillota</taxon>
        <taxon>Bacilli</taxon>
        <taxon>Bacillales</taxon>
        <taxon>Bacillaceae</taxon>
        <taxon>Alteribacter</taxon>
    </lineage>
</organism>
<feature type="domain" description="G5" evidence="4">
    <location>
        <begin position="319"/>
        <end position="399"/>
    </location>
</feature>
<reference evidence="6 7" key="1">
    <citation type="submission" date="2018-10" db="EMBL/GenBank/DDBJ databases">
        <title>Bacillus Keqinensis sp. nov., a moderately halophilic bacterium isolated from a saline-alkaline lake.</title>
        <authorList>
            <person name="Wang H."/>
        </authorList>
    </citation>
    <scope>NUCLEOTIDE SEQUENCE [LARGE SCALE GENOMIC DNA]</scope>
    <source>
        <strain evidence="6 7">KQ-3</strain>
    </source>
</reference>
<sequence>MTRIIQFIYRFVIEPTIGTRYDRMIPDKSRTIYLLFTSNKKILEDYMFTQTNSVQNILTYIGGAVLGLTAFLLLSFPASAQIPDDDSVEADQSEGISTLYHVHYGDTFVGFVDDKSEVYDIVDEKVDAFDEDDEVRLTTAEEIQVIPERVFHAKALNDVTIEKLEEILEIKAEAHELTVDGEHTGYLSAAFEKEDFIRFWKLEYVTEDELDVFEKDEDVELEEGDTMILDIYLSDDLESEEVLVDPDELQSKEELVEILETGAHDETEYEVEEGDVLGTIAADHDLSVKELLDANEDLDEENSISEGDTLTVYNSAPLLHVVVEKVKKESKEIPYETKTEEDSDMDKGKTEVKQSGEEGEKVVEKKIISENGSTVSTETVEEETVSEPEDRIVIKGTKETASRGSGKLEWPAVGGYISSPKGQRWGRLHKGIDIARPSSPEIRAAESGTVTSAKTESGYGKTVRIRHSNGLETLYAHLDSMSVSAGDSVSRGEDIGIMGETGTATGVHLHFEVYKDGELEDPEDYVSK</sequence>
<dbReference type="PROSITE" id="PS51109">
    <property type="entry name" value="G5"/>
    <property type="match status" value="1"/>
</dbReference>
<dbReference type="InterPro" id="IPR016047">
    <property type="entry name" value="M23ase_b-sheet_dom"/>
</dbReference>
<evidence type="ECO:0000313" key="6">
    <source>
        <dbReference type="EMBL" id="RNA67997.1"/>
    </source>
</evidence>
<dbReference type="SMART" id="SM01208">
    <property type="entry name" value="G5"/>
    <property type="match status" value="1"/>
</dbReference>
<keyword evidence="1" id="KW-0732">Signal</keyword>
<dbReference type="AlphaFoldDB" id="A0A3M7TRU9"/>
<accession>A0A3M7TRU9</accession>
<dbReference type="InterPro" id="IPR011055">
    <property type="entry name" value="Dup_hybrid_motif"/>
</dbReference>
<feature type="transmembrane region" description="Helical" evidence="3">
    <location>
        <begin position="57"/>
        <end position="76"/>
    </location>
</feature>
<dbReference type="Gene3D" id="2.70.70.10">
    <property type="entry name" value="Glucose Permease (Domain IIA)"/>
    <property type="match status" value="1"/>
</dbReference>
<dbReference type="InterPro" id="IPR036779">
    <property type="entry name" value="LysM_dom_sf"/>
</dbReference>
<keyword evidence="3" id="KW-0812">Transmembrane</keyword>
<dbReference type="Gene3D" id="3.10.350.10">
    <property type="entry name" value="LysM domain"/>
    <property type="match status" value="1"/>
</dbReference>
<feature type="region of interest" description="Disordered" evidence="2">
    <location>
        <begin position="334"/>
        <end position="361"/>
    </location>
</feature>
<evidence type="ECO:0000256" key="1">
    <source>
        <dbReference type="ARBA" id="ARBA00022729"/>
    </source>
</evidence>
<evidence type="ECO:0000256" key="2">
    <source>
        <dbReference type="SAM" id="MobiDB-lite"/>
    </source>
</evidence>
<dbReference type="Pfam" id="PF07501">
    <property type="entry name" value="G5"/>
    <property type="match status" value="1"/>
</dbReference>
<dbReference type="PANTHER" id="PTHR21666:SF270">
    <property type="entry name" value="MUREIN HYDROLASE ACTIVATOR ENVC"/>
    <property type="match status" value="1"/>
</dbReference>
<name>A0A3M7TRU9_9BACI</name>
<protein>
    <submittedName>
        <fullName evidence="6">M23 family metallopeptidase</fullName>
    </submittedName>
</protein>
<dbReference type="Proteomes" id="UP000278746">
    <property type="component" value="Unassembled WGS sequence"/>
</dbReference>
<dbReference type="OrthoDB" id="9805070at2"/>
<evidence type="ECO:0000313" key="7">
    <source>
        <dbReference type="Proteomes" id="UP000278746"/>
    </source>
</evidence>
<dbReference type="Pfam" id="PF01476">
    <property type="entry name" value="LysM"/>
    <property type="match status" value="1"/>
</dbReference>
<gene>
    <name evidence="6" type="ORF">EBO34_15005</name>
</gene>